<name>A0AAV2QFR2_MEGNR</name>
<dbReference type="GO" id="GO:0005730">
    <property type="term" value="C:nucleolus"/>
    <property type="evidence" value="ECO:0007669"/>
    <property type="project" value="UniProtKB-SubCell"/>
</dbReference>
<protein>
    <recommendedName>
        <fullName evidence="5 6">Ribonuclease P/MRP protein subunit POP5</fullName>
    </recommendedName>
</protein>
<comment type="caution">
    <text evidence="8">The sequence shown here is derived from an EMBL/GenBank/DDBJ whole genome shotgun (WGS) entry which is preliminary data.</text>
</comment>
<keyword evidence="9" id="KW-1185">Reference proteome</keyword>
<evidence type="ECO:0000256" key="3">
    <source>
        <dbReference type="ARBA" id="ARBA00022694"/>
    </source>
</evidence>
<dbReference type="PIRSF" id="PIRSF023803">
    <property type="entry name" value="Ribonuclease_P_prd"/>
    <property type="match status" value="1"/>
</dbReference>
<dbReference type="InterPro" id="IPR016819">
    <property type="entry name" value="RNase_P/MRP_POP5"/>
</dbReference>
<comment type="function">
    <text evidence="6">Component of ribonuclease P, a protein complex that generates mature tRNA molecules by cleaving their 5'-ends.</text>
</comment>
<accession>A0AAV2QFR2</accession>
<dbReference type="InterPro" id="IPR038085">
    <property type="entry name" value="Rnp2-like_sf"/>
</dbReference>
<dbReference type="PANTHER" id="PTHR48414:SF1">
    <property type="entry name" value="POP5 HOMOLOG, RIBONUCLEASE P_MRP SUBUNIT"/>
    <property type="match status" value="1"/>
</dbReference>
<dbReference type="GO" id="GO:0033204">
    <property type="term" value="F:ribonuclease P RNA binding"/>
    <property type="evidence" value="ECO:0007669"/>
    <property type="project" value="InterPro"/>
</dbReference>
<evidence type="ECO:0000313" key="9">
    <source>
        <dbReference type="Proteomes" id="UP001497623"/>
    </source>
</evidence>
<dbReference type="EMBL" id="CAXKWB010006629">
    <property type="protein sequence ID" value="CAL4083695.1"/>
    <property type="molecule type" value="Genomic_DNA"/>
</dbReference>
<evidence type="ECO:0000313" key="8">
    <source>
        <dbReference type="EMBL" id="CAL4083695.1"/>
    </source>
</evidence>
<dbReference type="AlphaFoldDB" id="A0AAV2QFR2"/>
<proteinExistence type="inferred from homology"/>
<keyword evidence="2" id="KW-0698">rRNA processing</keyword>
<evidence type="ECO:0000256" key="4">
    <source>
        <dbReference type="ARBA" id="ARBA00023242"/>
    </source>
</evidence>
<dbReference type="GO" id="GO:0006364">
    <property type="term" value="P:rRNA processing"/>
    <property type="evidence" value="ECO:0007669"/>
    <property type="project" value="UniProtKB-KW"/>
</dbReference>
<dbReference type="Proteomes" id="UP001497623">
    <property type="component" value="Unassembled WGS sequence"/>
</dbReference>
<comment type="similarity">
    <text evidence="1 6">Belongs to the eukaryotic/archaeal RNase P protein component 2 family.</text>
</comment>
<dbReference type="SUPFAM" id="SSF160350">
    <property type="entry name" value="Rnp2-like"/>
    <property type="match status" value="1"/>
</dbReference>
<evidence type="ECO:0000256" key="5">
    <source>
        <dbReference type="ARBA" id="ARBA00044198"/>
    </source>
</evidence>
<dbReference type="GO" id="GO:0030677">
    <property type="term" value="C:ribonuclease P complex"/>
    <property type="evidence" value="ECO:0007669"/>
    <property type="project" value="InterPro"/>
</dbReference>
<sequence>MVRVKRRYLVAEVVPENPQKFKFHNKGLFEAVKSSVRQLHGDFGEAAVSNGMQVKYLNPETHLAFVRVLRGPHQLAASALSVISSIDGQPATLRMLYPAATIRHALLFVKKHHEEKLRELEASLKSPQEKDAWTSRKQQLTSSQSPSSPSS</sequence>
<dbReference type="PANTHER" id="PTHR48414">
    <property type="entry name" value="POP5 HOMOLOG, RIBONUCLEASE P_MRP SUBUNIT"/>
    <property type="match status" value="1"/>
</dbReference>
<reference evidence="8 9" key="1">
    <citation type="submission" date="2024-05" db="EMBL/GenBank/DDBJ databases">
        <authorList>
            <person name="Wallberg A."/>
        </authorList>
    </citation>
    <scope>NUCLEOTIDE SEQUENCE [LARGE SCALE GENOMIC DNA]</scope>
</reference>
<keyword evidence="4 6" id="KW-0539">Nucleus</keyword>
<feature type="compositionally biased region" description="Basic and acidic residues" evidence="7">
    <location>
        <begin position="121"/>
        <end position="134"/>
    </location>
</feature>
<feature type="region of interest" description="Disordered" evidence="7">
    <location>
        <begin position="121"/>
        <end position="151"/>
    </location>
</feature>
<dbReference type="GO" id="GO:0001682">
    <property type="term" value="P:tRNA 5'-leader removal"/>
    <property type="evidence" value="ECO:0007669"/>
    <property type="project" value="InterPro"/>
</dbReference>
<gene>
    <name evidence="8" type="ORF">MNOR_LOCUS12207</name>
</gene>
<evidence type="ECO:0000256" key="1">
    <source>
        <dbReference type="ARBA" id="ARBA00010800"/>
    </source>
</evidence>
<keyword evidence="3 6" id="KW-0819">tRNA processing</keyword>
<dbReference type="InterPro" id="IPR002759">
    <property type="entry name" value="Pop5/Rpp14/Rnp2-like"/>
</dbReference>
<comment type="subcellular location">
    <subcellularLocation>
        <location evidence="6">Nucleus</location>
        <location evidence="6">Nucleolus</location>
    </subcellularLocation>
</comment>
<evidence type="ECO:0000256" key="2">
    <source>
        <dbReference type="ARBA" id="ARBA00022552"/>
    </source>
</evidence>
<dbReference type="Gene3D" id="3.30.70.3250">
    <property type="entry name" value="Ribonuclease P, Pop5 subunit"/>
    <property type="match status" value="1"/>
</dbReference>
<dbReference type="Pfam" id="PF01900">
    <property type="entry name" value="RNase_P_Rpp14"/>
    <property type="match status" value="1"/>
</dbReference>
<feature type="compositionally biased region" description="Low complexity" evidence="7">
    <location>
        <begin position="142"/>
        <end position="151"/>
    </location>
</feature>
<organism evidence="8 9">
    <name type="scientific">Meganyctiphanes norvegica</name>
    <name type="common">Northern krill</name>
    <name type="synonym">Thysanopoda norvegica</name>
    <dbReference type="NCBI Taxonomy" id="48144"/>
    <lineage>
        <taxon>Eukaryota</taxon>
        <taxon>Metazoa</taxon>
        <taxon>Ecdysozoa</taxon>
        <taxon>Arthropoda</taxon>
        <taxon>Crustacea</taxon>
        <taxon>Multicrustacea</taxon>
        <taxon>Malacostraca</taxon>
        <taxon>Eumalacostraca</taxon>
        <taxon>Eucarida</taxon>
        <taxon>Euphausiacea</taxon>
        <taxon>Euphausiidae</taxon>
        <taxon>Meganyctiphanes</taxon>
    </lineage>
</organism>
<evidence type="ECO:0000256" key="6">
    <source>
        <dbReference type="PIRNR" id="PIRNR023803"/>
    </source>
</evidence>
<evidence type="ECO:0000256" key="7">
    <source>
        <dbReference type="SAM" id="MobiDB-lite"/>
    </source>
</evidence>